<protein>
    <recommendedName>
        <fullName evidence="4">DUF4124 domain-containing protein</fullName>
    </recommendedName>
</protein>
<comment type="caution">
    <text evidence="2">The sequence shown here is derived from an EMBL/GenBank/DDBJ whole genome shotgun (WGS) entry which is preliminary data.</text>
</comment>
<dbReference type="EMBL" id="LOHF01000025">
    <property type="protein sequence ID" value="OUM71585.1"/>
    <property type="molecule type" value="Genomic_DNA"/>
</dbReference>
<dbReference type="AlphaFoldDB" id="A0A1Y3NVG0"/>
<evidence type="ECO:0000313" key="3">
    <source>
        <dbReference type="Proteomes" id="UP000195440"/>
    </source>
</evidence>
<reference evidence="2 3" key="1">
    <citation type="journal article" date="2017" name="Syst. Appl. Microbiol.">
        <title>Pseudomonas caspiana sp. nov., a citrus pathogen in the Pseudomonas syringae phylogenetic group.</title>
        <authorList>
            <person name="Busquets A."/>
            <person name="Gomila M."/>
            <person name="Beiki F."/>
            <person name="Mulet M."/>
            <person name="Rahimian H."/>
            <person name="Garcia-Valdes E."/>
            <person name="Lalucat J."/>
        </authorList>
    </citation>
    <scope>NUCLEOTIDE SEQUENCE [LARGE SCALE GENOMIC DNA]</scope>
    <source>
        <strain evidence="2 3">FBF102</strain>
    </source>
</reference>
<dbReference type="Proteomes" id="UP000195440">
    <property type="component" value="Unassembled WGS sequence"/>
</dbReference>
<evidence type="ECO:0000313" key="2">
    <source>
        <dbReference type="EMBL" id="OUM71585.1"/>
    </source>
</evidence>
<dbReference type="RefSeq" id="WP_087273154.1">
    <property type="nucleotide sequence ID" value="NZ_JBJGBV010000002.1"/>
</dbReference>
<feature type="signal peptide" evidence="1">
    <location>
        <begin position="1"/>
        <end position="24"/>
    </location>
</feature>
<sequence>MKTHAGFALIIAAILAMTTNVTQAKNARYYKWQGADRVVCAQTSPGKGWTRLKGSFIKSDCSI</sequence>
<proteinExistence type="predicted"/>
<feature type="chain" id="PRO_5013028525" description="DUF4124 domain-containing protein" evidence="1">
    <location>
        <begin position="25"/>
        <end position="63"/>
    </location>
</feature>
<organism evidence="2 3">
    <name type="scientific">Pseudomonas caspiana</name>
    <dbReference type="NCBI Taxonomy" id="1451454"/>
    <lineage>
        <taxon>Bacteria</taxon>
        <taxon>Pseudomonadati</taxon>
        <taxon>Pseudomonadota</taxon>
        <taxon>Gammaproteobacteria</taxon>
        <taxon>Pseudomonadales</taxon>
        <taxon>Pseudomonadaceae</taxon>
        <taxon>Pseudomonas</taxon>
    </lineage>
</organism>
<keyword evidence="1" id="KW-0732">Signal</keyword>
<evidence type="ECO:0008006" key="4">
    <source>
        <dbReference type="Google" id="ProtNLM"/>
    </source>
</evidence>
<gene>
    <name evidence="2" type="ORF">AUC60_22595</name>
</gene>
<keyword evidence="3" id="KW-1185">Reference proteome</keyword>
<accession>A0A1Y3NVG0</accession>
<evidence type="ECO:0000256" key="1">
    <source>
        <dbReference type="SAM" id="SignalP"/>
    </source>
</evidence>
<name>A0A1Y3NVG0_9PSED</name>
<dbReference type="OrthoDB" id="6089671at2"/>